<keyword evidence="4" id="KW-1185">Reference proteome</keyword>
<dbReference type="Proteomes" id="UP001245370">
    <property type="component" value="Unassembled WGS sequence"/>
</dbReference>
<dbReference type="EMBL" id="BSDO01000001">
    <property type="protein sequence ID" value="GLI21215.1"/>
    <property type="molecule type" value="Genomic_DNA"/>
</dbReference>
<evidence type="ECO:0000313" key="4">
    <source>
        <dbReference type="Proteomes" id="UP001245370"/>
    </source>
</evidence>
<sequence length="171" mass="17808">MPVLRELETKMADLIIIAYDSEAKAEAARQELLKLQKEYLIELGDAVVAVRQEDGSIKLHQMINTTVAGAASGGLWGGLVGLLFLNPLLGMAIGAGAGALAGKFTDVGINDDFIKQASSALGPNQAALCVLVGKVTADKVVADMAQFGGTVLQTSLSKEQEEKLQAALKGV</sequence>
<accession>A0A9W6CKA7</accession>
<dbReference type="Pfam" id="PF06897">
    <property type="entry name" value="DUF1269"/>
    <property type="match status" value="1"/>
</dbReference>
<dbReference type="InterPro" id="IPR009200">
    <property type="entry name" value="DUF1269_membrane"/>
</dbReference>
<reference evidence="1" key="1">
    <citation type="submission" date="2022-12" db="EMBL/GenBank/DDBJ databases">
        <title>Reference genome sequencing for broad-spectrum identification of bacterial and archaeal isolates by mass spectrometry.</title>
        <authorList>
            <person name="Sekiguchi Y."/>
            <person name="Tourlousse D.M."/>
        </authorList>
    </citation>
    <scope>NUCLEOTIDE SEQUENCE</scope>
    <source>
        <strain evidence="1">301</strain>
    </source>
</reference>
<comment type="caution">
    <text evidence="1">The sequence shown here is derived from an EMBL/GenBank/DDBJ whole genome shotgun (WGS) entry which is preliminary data.</text>
</comment>
<reference evidence="2 4" key="2">
    <citation type="submission" date="2023-07" db="EMBL/GenBank/DDBJ databases">
        <title>Genomic Encyclopedia of Type Strains, Phase IV (KMG-IV): sequencing the most valuable type-strain genomes for metagenomic binning, comparative biology and taxonomic classification.</title>
        <authorList>
            <person name="Goeker M."/>
        </authorList>
    </citation>
    <scope>NUCLEOTIDE SEQUENCE [LARGE SCALE GENOMIC DNA]</scope>
    <source>
        <strain evidence="2 4">DSM 338</strain>
    </source>
</reference>
<dbReference type="RefSeq" id="WP_371744982.1">
    <property type="nucleotide sequence ID" value="NZ_JBAFUJ010000002.1"/>
</dbReference>
<protein>
    <submittedName>
        <fullName evidence="1">Membrane protein</fullName>
    </submittedName>
</protein>
<dbReference type="EMBL" id="JAVDPY010000002">
    <property type="protein sequence ID" value="MDR6332937.1"/>
    <property type="molecule type" value="Genomic_DNA"/>
</dbReference>
<evidence type="ECO:0000313" key="2">
    <source>
        <dbReference type="EMBL" id="MDR6332937.1"/>
    </source>
</evidence>
<name>A0A9W6CKA7_XANFL</name>
<dbReference type="AlphaFoldDB" id="A0A9W6CKA7"/>
<organism evidence="1 3">
    <name type="scientific">Xanthobacter flavus</name>
    <dbReference type="NCBI Taxonomy" id="281"/>
    <lineage>
        <taxon>Bacteria</taxon>
        <taxon>Pseudomonadati</taxon>
        <taxon>Pseudomonadota</taxon>
        <taxon>Alphaproteobacteria</taxon>
        <taxon>Hyphomicrobiales</taxon>
        <taxon>Xanthobacteraceae</taxon>
        <taxon>Xanthobacter</taxon>
    </lineage>
</organism>
<proteinExistence type="predicted"/>
<dbReference type="Proteomes" id="UP001144397">
    <property type="component" value="Unassembled WGS sequence"/>
</dbReference>
<evidence type="ECO:0000313" key="1">
    <source>
        <dbReference type="EMBL" id="GLI21215.1"/>
    </source>
</evidence>
<gene>
    <name evidence="2" type="ORF">GGQ86_001401</name>
    <name evidence="1" type="ORF">XFLAVUS301_08890</name>
</gene>
<evidence type="ECO:0000313" key="3">
    <source>
        <dbReference type="Proteomes" id="UP001144397"/>
    </source>
</evidence>